<feature type="compositionally biased region" description="Pro residues" evidence="1">
    <location>
        <begin position="53"/>
        <end position="69"/>
    </location>
</feature>
<gene>
    <name evidence="2" type="ORF">MXD59_17110</name>
</gene>
<sequence>MTSPLHPTLPAPAITQAPPVGARGPIAFPPVPLVLAVPPALPVSPETPVPPVPPVPSVSPVPPVPPGPRVPRVEETGPAGVWPSPARSPSGGVAVVRREVRSVLAALPGRGQNARDFDALTERLALDGHQLVVVTDGAVRIPAVVETRMPGVPFVLLGADTGALEALSMVGSPAVRPDGLVLLGLPSLHTAVAEQPIVESLPRALPDLPILLLHGGADEVSPLPLVRMVTRTAPRTELAVVAGGHDPLVGPGRRSVAARTVLFLEGLLAAGQGSR</sequence>
<comment type="caution">
    <text evidence="2">The sequence shown here is derived from an EMBL/GenBank/DDBJ whole genome shotgun (WGS) entry which is preliminary data.</text>
</comment>
<organism evidence="2 3">
    <name type="scientific">Frankia umida</name>
    <dbReference type="NCBI Taxonomy" id="573489"/>
    <lineage>
        <taxon>Bacteria</taxon>
        <taxon>Bacillati</taxon>
        <taxon>Actinomycetota</taxon>
        <taxon>Actinomycetes</taxon>
        <taxon>Frankiales</taxon>
        <taxon>Frankiaceae</taxon>
        <taxon>Frankia</taxon>
    </lineage>
</organism>
<feature type="region of interest" description="Disordered" evidence="1">
    <location>
        <begin position="53"/>
        <end position="91"/>
    </location>
</feature>
<evidence type="ECO:0000313" key="3">
    <source>
        <dbReference type="Proteomes" id="UP001201873"/>
    </source>
</evidence>
<keyword evidence="3" id="KW-1185">Reference proteome</keyword>
<evidence type="ECO:0000313" key="2">
    <source>
        <dbReference type="EMBL" id="MCK9877470.1"/>
    </source>
</evidence>
<dbReference type="RefSeq" id="WP_248825707.1">
    <property type="nucleotide sequence ID" value="NZ_JALKFT010000017.1"/>
</dbReference>
<dbReference type="SUPFAM" id="SSF53474">
    <property type="entry name" value="alpha/beta-Hydrolases"/>
    <property type="match status" value="1"/>
</dbReference>
<dbReference type="InterPro" id="IPR029058">
    <property type="entry name" value="AB_hydrolase_fold"/>
</dbReference>
<keyword evidence="2" id="KW-0378">Hydrolase</keyword>
<dbReference type="Proteomes" id="UP001201873">
    <property type="component" value="Unassembled WGS sequence"/>
</dbReference>
<protein>
    <submittedName>
        <fullName evidence="2">Alpha/beta hydrolase</fullName>
    </submittedName>
</protein>
<dbReference type="Gene3D" id="3.40.50.1820">
    <property type="entry name" value="alpha/beta hydrolase"/>
    <property type="match status" value="1"/>
</dbReference>
<reference evidence="2 3" key="1">
    <citation type="submission" date="2022-04" db="EMBL/GenBank/DDBJ databases">
        <title>Genome diversity in the genus Frankia.</title>
        <authorList>
            <person name="Carlos-Shanley C."/>
            <person name="Hahn D."/>
        </authorList>
    </citation>
    <scope>NUCLEOTIDE SEQUENCE [LARGE SCALE GENOMIC DNA]</scope>
    <source>
        <strain evidence="2 3">Ag45/Mut15</strain>
    </source>
</reference>
<evidence type="ECO:0000256" key="1">
    <source>
        <dbReference type="SAM" id="MobiDB-lite"/>
    </source>
</evidence>
<dbReference type="EMBL" id="JALKFT010000017">
    <property type="protein sequence ID" value="MCK9877470.1"/>
    <property type="molecule type" value="Genomic_DNA"/>
</dbReference>
<dbReference type="GO" id="GO:0016787">
    <property type="term" value="F:hydrolase activity"/>
    <property type="evidence" value="ECO:0007669"/>
    <property type="project" value="UniProtKB-KW"/>
</dbReference>
<name>A0ABT0K0Y9_9ACTN</name>
<accession>A0ABT0K0Y9</accession>
<proteinExistence type="predicted"/>